<dbReference type="Pfam" id="PF12799">
    <property type="entry name" value="LRR_4"/>
    <property type="match status" value="2"/>
</dbReference>
<keyword evidence="1" id="KW-0433">Leucine-rich repeat</keyword>
<evidence type="ECO:0000313" key="4">
    <source>
        <dbReference type="EMBL" id="CEP21598.1"/>
    </source>
</evidence>
<dbReference type="InterPro" id="IPR003591">
    <property type="entry name" value="Leu-rich_rpt_typical-subtyp"/>
</dbReference>
<dbReference type="AlphaFoldDB" id="A0A0H5C1E0"/>
<organism evidence="4 5">
    <name type="scientific">Cyberlindnera jadinii (strain ATCC 18201 / CBS 1600 / BCRC 20928 / JCM 3617 / NBRC 0987 / NRRL Y-1542)</name>
    <name type="common">Torula yeast</name>
    <name type="synonym">Candida utilis</name>
    <dbReference type="NCBI Taxonomy" id="983966"/>
    <lineage>
        <taxon>Eukaryota</taxon>
        <taxon>Fungi</taxon>
        <taxon>Dikarya</taxon>
        <taxon>Ascomycota</taxon>
        <taxon>Saccharomycotina</taxon>
        <taxon>Saccharomycetes</taxon>
        <taxon>Phaffomycetales</taxon>
        <taxon>Phaffomycetaceae</taxon>
        <taxon>Cyberlindnera</taxon>
    </lineage>
</organism>
<evidence type="ECO:0000256" key="1">
    <source>
        <dbReference type="ARBA" id="ARBA00022614"/>
    </source>
</evidence>
<sequence length="506" mass="57457">MVGQREILGPKSMNCREDTRKGGPSTLENLVDNDTVLCFNENVYVDSSFRENELGYMNNFRLRIPLETSNSITKSGKSTPTDDYSTWEKMKKQYGISYADIHGHLSSLTEGNLTTSKVSSSTGKISELHLQSSSPSKGNKSKSSFQIPDPKLVEIAKKLVSSVRDVLPQGSKWDDVTSLELHNADLSTALFLTDILPSLISIDLLGNKLVDFEGFPTQVHCLFLSKNKISTEFTQFDKFNNLKVLDLSHNQITNLECFRTLVNLRVLKLANCDIRKMTSLPVVQRLDLTNNKIRGLVNFECLHFESLTEINLSHNAITRLRLYQSSLKSLRVLNLVGNQITEVQIIDKMPKLKKLTLLGNRNIGQLNVGSKLNRLKSLSVDGRCKLEGKFDELTDINIEHGCRLEAIVQLNDGSGLKINKHLHRLRIVHCGLTFEDLQILYEHYPHISEFDLSHNDIMCSFEGFVEAFTRFKGVKRIDVEHNPMVKRLDNTTLELFRLMVYKMTHK</sequence>
<protein>
    <recommendedName>
        <fullName evidence="6">L domain-like protein</fullName>
    </recommendedName>
</protein>
<dbReference type="InterPro" id="IPR025875">
    <property type="entry name" value="Leu-rich_rpt_4"/>
</dbReference>
<dbReference type="InterPro" id="IPR032675">
    <property type="entry name" value="LRR_dom_sf"/>
</dbReference>
<dbReference type="Proteomes" id="UP000038830">
    <property type="component" value="Unassembled WGS sequence"/>
</dbReference>
<dbReference type="PANTHER" id="PTHR47566:SF1">
    <property type="entry name" value="PROTEIN NUD1"/>
    <property type="match status" value="1"/>
</dbReference>
<dbReference type="SUPFAM" id="SSF52058">
    <property type="entry name" value="L domain-like"/>
    <property type="match status" value="1"/>
</dbReference>
<proteinExistence type="predicted"/>
<evidence type="ECO:0000313" key="5">
    <source>
        <dbReference type="Proteomes" id="UP000038830"/>
    </source>
</evidence>
<dbReference type="SMART" id="SM00369">
    <property type="entry name" value="LRR_TYP"/>
    <property type="match status" value="4"/>
</dbReference>
<dbReference type="InterPro" id="IPR052574">
    <property type="entry name" value="CDIRP"/>
</dbReference>
<dbReference type="PANTHER" id="PTHR47566">
    <property type="match status" value="1"/>
</dbReference>
<dbReference type="Gene3D" id="3.80.10.10">
    <property type="entry name" value="Ribonuclease Inhibitor"/>
    <property type="match status" value="2"/>
</dbReference>
<feature type="region of interest" description="Disordered" evidence="3">
    <location>
        <begin position="1"/>
        <end position="23"/>
    </location>
</feature>
<name>A0A0H5C1E0_CYBJN</name>
<dbReference type="PROSITE" id="PS51450">
    <property type="entry name" value="LRR"/>
    <property type="match status" value="3"/>
</dbReference>
<gene>
    <name evidence="4" type="ORF">BN1211_1728</name>
</gene>
<dbReference type="GO" id="GO:0035591">
    <property type="term" value="F:signaling adaptor activity"/>
    <property type="evidence" value="ECO:0007669"/>
    <property type="project" value="TreeGrafter"/>
</dbReference>
<dbReference type="EMBL" id="CDQK01000002">
    <property type="protein sequence ID" value="CEP21598.1"/>
    <property type="molecule type" value="Genomic_DNA"/>
</dbReference>
<keyword evidence="2" id="KW-0677">Repeat</keyword>
<reference evidence="5" key="1">
    <citation type="journal article" date="2015" name="J. Biotechnol.">
        <title>The structure of the Cyberlindnera jadinii genome and its relation to Candida utilis analyzed by the occurrence of single nucleotide polymorphisms.</title>
        <authorList>
            <person name="Rupp O."/>
            <person name="Brinkrolf K."/>
            <person name="Buerth C."/>
            <person name="Kunigo M."/>
            <person name="Schneider J."/>
            <person name="Jaenicke S."/>
            <person name="Goesmann A."/>
            <person name="Puehler A."/>
            <person name="Jaeger K.-E."/>
            <person name="Ernst J.F."/>
        </authorList>
    </citation>
    <scope>NUCLEOTIDE SEQUENCE [LARGE SCALE GENOMIC DNA]</scope>
    <source>
        <strain evidence="5">ATCC 18201 / CBS 1600 / BCRC 20928 / JCM 3617 / NBRC 0987 / NRRL Y-1542</strain>
    </source>
</reference>
<evidence type="ECO:0008006" key="6">
    <source>
        <dbReference type="Google" id="ProtNLM"/>
    </source>
</evidence>
<dbReference type="SMART" id="SM00365">
    <property type="entry name" value="LRR_SD22"/>
    <property type="match status" value="3"/>
</dbReference>
<accession>A0A0H5C1E0</accession>
<dbReference type="GO" id="GO:0031028">
    <property type="term" value="P:septation initiation signaling"/>
    <property type="evidence" value="ECO:0007669"/>
    <property type="project" value="TreeGrafter"/>
</dbReference>
<dbReference type="GO" id="GO:0061499">
    <property type="term" value="C:outer plaque of mitotic spindle pole body"/>
    <property type="evidence" value="ECO:0007669"/>
    <property type="project" value="TreeGrafter"/>
</dbReference>
<dbReference type="GO" id="GO:1902412">
    <property type="term" value="P:regulation of mitotic cytokinesis"/>
    <property type="evidence" value="ECO:0007669"/>
    <property type="project" value="TreeGrafter"/>
</dbReference>
<dbReference type="InterPro" id="IPR001611">
    <property type="entry name" value="Leu-rich_rpt"/>
</dbReference>
<evidence type="ECO:0000256" key="3">
    <source>
        <dbReference type="SAM" id="MobiDB-lite"/>
    </source>
</evidence>
<evidence type="ECO:0000256" key="2">
    <source>
        <dbReference type="ARBA" id="ARBA00022737"/>
    </source>
</evidence>